<evidence type="ECO:0000313" key="4">
    <source>
        <dbReference type="Proteomes" id="UP000039865"/>
    </source>
</evidence>
<name>A0A078B197_STYLE</name>
<evidence type="ECO:0000256" key="1">
    <source>
        <dbReference type="SAM" id="Coils"/>
    </source>
</evidence>
<feature type="region of interest" description="Disordered" evidence="2">
    <location>
        <begin position="402"/>
        <end position="424"/>
    </location>
</feature>
<feature type="region of interest" description="Disordered" evidence="2">
    <location>
        <begin position="866"/>
        <end position="887"/>
    </location>
</feature>
<dbReference type="Proteomes" id="UP000039865">
    <property type="component" value="Unassembled WGS sequence"/>
</dbReference>
<accession>A0A078B197</accession>
<evidence type="ECO:0000256" key="2">
    <source>
        <dbReference type="SAM" id="MobiDB-lite"/>
    </source>
</evidence>
<dbReference type="EMBL" id="CCKQ01015101">
    <property type="protein sequence ID" value="CDW86908.1"/>
    <property type="molecule type" value="Genomic_DNA"/>
</dbReference>
<dbReference type="AlphaFoldDB" id="A0A078B197"/>
<feature type="compositionally biased region" description="Low complexity" evidence="2">
    <location>
        <begin position="487"/>
        <end position="505"/>
    </location>
</feature>
<evidence type="ECO:0000313" key="3">
    <source>
        <dbReference type="EMBL" id="CDW86908.1"/>
    </source>
</evidence>
<keyword evidence="1" id="KW-0175">Coiled coil</keyword>
<reference evidence="3 4" key="1">
    <citation type="submission" date="2014-06" db="EMBL/GenBank/DDBJ databases">
        <authorList>
            <person name="Swart Estienne"/>
        </authorList>
    </citation>
    <scope>NUCLEOTIDE SEQUENCE [LARGE SCALE GENOMIC DNA]</scope>
    <source>
        <strain evidence="3 4">130c</strain>
    </source>
</reference>
<feature type="region of interest" description="Disordered" evidence="2">
    <location>
        <begin position="487"/>
        <end position="519"/>
    </location>
</feature>
<feature type="coiled-coil region" evidence="1">
    <location>
        <begin position="331"/>
        <end position="358"/>
    </location>
</feature>
<feature type="compositionally biased region" description="Polar residues" evidence="2">
    <location>
        <begin position="415"/>
        <end position="424"/>
    </location>
</feature>
<organism evidence="3 4">
    <name type="scientific">Stylonychia lemnae</name>
    <name type="common">Ciliate</name>
    <dbReference type="NCBI Taxonomy" id="5949"/>
    <lineage>
        <taxon>Eukaryota</taxon>
        <taxon>Sar</taxon>
        <taxon>Alveolata</taxon>
        <taxon>Ciliophora</taxon>
        <taxon>Intramacronucleata</taxon>
        <taxon>Spirotrichea</taxon>
        <taxon>Stichotrichia</taxon>
        <taxon>Sporadotrichida</taxon>
        <taxon>Oxytrichidae</taxon>
        <taxon>Stylonychinae</taxon>
        <taxon>Stylonychia</taxon>
    </lineage>
</organism>
<sequence length="1089" mass="124384">MNQSNQIVQSESFTKASKSTQHLLTTLQTLISKDQKQSQNVKNPGNAFNQEQVVQNKINQQQKYGNDNNFIQQKYLQNAQIQPHHLSHPKSQSTPNTIHKQINQKQFDYEVIDKCKENMRKRRLLFQAEKKDINDTSVNNTVIDSDSQIRSQDASVIIKQQKAISGNKNTLCDLIQHEISSSQHLSGINEFDESQEQQSMIFKGESETTSKSSSMLSEEISQTWMNDPEWHRYSSKLEKIARWQDKVQKKHGFDPFQYFGGINDSDDDLGDCSSKDPRFSKMFGKDNNKVLQNQYLSEEMKELIQIIKNGLGKDLHEISEQDIIQIIQQQKSLKKQVNEQELKQIEQYEQNKEELITLQTLPNDNSNKDTYFQTEQNQQTFYSTNEYQDRESNNAQQIIQDNNDKNLKFNDQRDSVSTSSSNQISHDKVQIIDSLLTNQNNDSNQIQILNQDLSYDPQHLIEIHNSSLMSSGLQSNPGRVNLFKLQKQNSNNSIIRQSQKSQSRSNSREKKNQYASAQKKQLITKSNSLIKKMDSISSTSNICQQLINNKIPLYKQRNNNNGIGLTSLPSNQSIKSDIYNKYVPLTDRSSHHQSSATQSIVSNLILSQQSIKGDLTIQGSNNTTSVGNLLQASHKVNQNNSKNSGSIETVMPAQSLKKNAQKFSIGESLKKNRPQSTKKGNEIHVDDALKKINNFYQNSIERTVQTQNSSESCQNRSKSPKIDLSSLVIKNKHSALLKKSGFKQPTSSSQTNVLNLRNLQSSQSQNTLINVFQGTQSLQQSSILSARSGNSNQYQMNSSSQKQSFNLCMNPYNSGSKTQRATVQTLRSNNQHQPQLKTNMDHIDNSKITPQTTNNPQIIRLTKQNNQRLSVKAQSKPRGNQSNPKQRQIQQAYINMVQFSNETSNQTFQDENQSINMNQQQQQNLAHNQNSMHQICEISFSKDSMSILRNSQNDSQYSGDIKLVQMQQKSIIKSNKNLKPSNRLPNNTKTIHLGTNHNSLGDENKNVNILSQSQKQIPYVQLNNFQINQQQQQRLNTNSSSNVLRDLQINLENGSTMFNIVDGYDNQYYMMTSPHFSTQEYRSDKFISQ</sequence>
<proteinExistence type="predicted"/>
<gene>
    <name evidence="3" type="primary">Contig10945.g551</name>
    <name evidence="3" type="ORF">STYLEM_16008</name>
</gene>
<dbReference type="InParanoid" id="A0A078B197"/>
<feature type="compositionally biased region" description="Basic and acidic residues" evidence="2">
    <location>
        <begin position="402"/>
        <end position="414"/>
    </location>
</feature>
<dbReference type="OMA" id="ILNENYM"/>
<protein>
    <submittedName>
        <fullName evidence="3">Uncharacterized protein</fullName>
    </submittedName>
</protein>
<keyword evidence="4" id="KW-1185">Reference proteome</keyword>